<dbReference type="PROSITE" id="PS50109">
    <property type="entry name" value="HIS_KIN"/>
    <property type="match status" value="1"/>
</dbReference>
<organism evidence="5 6">
    <name type="scientific">Eiseniibacteriota bacterium</name>
    <dbReference type="NCBI Taxonomy" id="2212470"/>
    <lineage>
        <taxon>Bacteria</taxon>
        <taxon>Candidatus Eiseniibacteriota</taxon>
    </lineage>
</organism>
<feature type="modified residue" description="4-aspartylphosphate" evidence="2">
    <location>
        <position position="52"/>
    </location>
</feature>
<dbReference type="InterPro" id="IPR036890">
    <property type="entry name" value="HATPase_C_sf"/>
</dbReference>
<evidence type="ECO:0000313" key="6">
    <source>
        <dbReference type="Proteomes" id="UP000739538"/>
    </source>
</evidence>
<accession>A0A956NE30</accession>
<dbReference type="Proteomes" id="UP000739538">
    <property type="component" value="Unassembled WGS sequence"/>
</dbReference>
<dbReference type="Pfam" id="PF00072">
    <property type="entry name" value="Response_reg"/>
    <property type="match status" value="1"/>
</dbReference>
<keyword evidence="1 2" id="KW-0597">Phosphoprotein</keyword>
<dbReference type="AlphaFoldDB" id="A0A956NE30"/>
<evidence type="ECO:0000259" key="3">
    <source>
        <dbReference type="PROSITE" id="PS50109"/>
    </source>
</evidence>
<evidence type="ECO:0000256" key="1">
    <source>
        <dbReference type="ARBA" id="ARBA00022553"/>
    </source>
</evidence>
<comment type="caution">
    <text evidence="5">The sequence shown here is derived from an EMBL/GenBank/DDBJ whole genome shotgun (WGS) entry which is preliminary data.</text>
</comment>
<protein>
    <submittedName>
        <fullName evidence="5">Response regulator</fullName>
    </submittedName>
</protein>
<dbReference type="InterPro" id="IPR036097">
    <property type="entry name" value="HisK_dim/P_sf"/>
</dbReference>
<evidence type="ECO:0000259" key="4">
    <source>
        <dbReference type="PROSITE" id="PS50110"/>
    </source>
</evidence>
<dbReference type="InterPro" id="IPR003594">
    <property type="entry name" value="HATPase_dom"/>
</dbReference>
<dbReference type="SUPFAM" id="SSF52172">
    <property type="entry name" value="CheY-like"/>
    <property type="match status" value="1"/>
</dbReference>
<dbReference type="InterPro" id="IPR011006">
    <property type="entry name" value="CheY-like_superfamily"/>
</dbReference>
<dbReference type="SUPFAM" id="SSF55874">
    <property type="entry name" value="ATPase domain of HSP90 chaperone/DNA topoisomerase II/histidine kinase"/>
    <property type="match status" value="1"/>
</dbReference>
<reference evidence="5" key="1">
    <citation type="submission" date="2020-04" db="EMBL/GenBank/DDBJ databases">
        <authorList>
            <person name="Zhang T."/>
        </authorList>
    </citation>
    <scope>NUCLEOTIDE SEQUENCE</scope>
    <source>
        <strain evidence="5">HKST-UBA02</strain>
    </source>
</reference>
<dbReference type="InterPro" id="IPR005467">
    <property type="entry name" value="His_kinase_dom"/>
</dbReference>
<feature type="domain" description="Response regulatory" evidence="4">
    <location>
        <begin position="4"/>
        <end position="117"/>
    </location>
</feature>
<feature type="domain" description="Histidine kinase" evidence="3">
    <location>
        <begin position="135"/>
        <end position="349"/>
    </location>
</feature>
<dbReference type="GO" id="GO:0000155">
    <property type="term" value="F:phosphorelay sensor kinase activity"/>
    <property type="evidence" value="ECO:0007669"/>
    <property type="project" value="InterPro"/>
</dbReference>
<proteinExistence type="predicted"/>
<dbReference type="Gene3D" id="1.10.287.130">
    <property type="match status" value="1"/>
</dbReference>
<dbReference type="Gene3D" id="3.30.565.10">
    <property type="entry name" value="Histidine kinase-like ATPase, C-terminal domain"/>
    <property type="match status" value="1"/>
</dbReference>
<evidence type="ECO:0000256" key="2">
    <source>
        <dbReference type="PROSITE-ProRule" id="PRU00169"/>
    </source>
</evidence>
<dbReference type="CDD" id="cd00082">
    <property type="entry name" value="HisKA"/>
    <property type="match status" value="1"/>
</dbReference>
<dbReference type="SMART" id="SM00388">
    <property type="entry name" value="HisKA"/>
    <property type="match status" value="1"/>
</dbReference>
<sequence length="355" mass="39535">MKKRILAVDDDPMNREIIAEILGDEFDVHFACNGREALDRAAESKPDLVVLDIMMPELDGYETCERLKARDPYLKVLLVSAKALPSERLRGYQVGADDYVTKPFDPYEFLAKIRVFLRLSFAEEVGQMKSTLITLLAHETRTPLAHILSSAQLLEDERTFESREERNDLLGIILSGAQRLQTIFEKSMFLFQQQSGTIALERTRLELGAVVRSEIDRVRTRVSGVTLEYEGSEEIAIEGQEPLLRQALGILLEQAARRSPSNAPVRVRVESQEQGAAITVSDAGVSPEAESLAHYFEIFHVSDIAHHSDALDLDRPICASIVRRHGGSIRATIPEEGGLSCLVVLPSEEDAKQVA</sequence>
<gene>
    <name evidence="5" type="ORF">KDA27_05485</name>
</gene>
<dbReference type="EMBL" id="JAGQHS010000018">
    <property type="protein sequence ID" value="MCA9755234.1"/>
    <property type="molecule type" value="Genomic_DNA"/>
</dbReference>
<dbReference type="PANTHER" id="PTHR43547:SF2">
    <property type="entry name" value="HYBRID SIGNAL TRANSDUCTION HISTIDINE KINASE C"/>
    <property type="match status" value="1"/>
</dbReference>
<dbReference type="InterPro" id="IPR003661">
    <property type="entry name" value="HisK_dim/P_dom"/>
</dbReference>
<dbReference type="Gene3D" id="3.40.50.2300">
    <property type="match status" value="1"/>
</dbReference>
<dbReference type="PANTHER" id="PTHR43547">
    <property type="entry name" value="TWO-COMPONENT HISTIDINE KINASE"/>
    <property type="match status" value="1"/>
</dbReference>
<dbReference type="PROSITE" id="PS50110">
    <property type="entry name" value="RESPONSE_REGULATORY"/>
    <property type="match status" value="1"/>
</dbReference>
<dbReference type="SMART" id="SM00387">
    <property type="entry name" value="HATPase_c"/>
    <property type="match status" value="1"/>
</dbReference>
<dbReference type="Pfam" id="PF00512">
    <property type="entry name" value="HisKA"/>
    <property type="match status" value="1"/>
</dbReference>
<reference evidence="5" key="2">
    <citation type="journal article" date="2021" name="Microbiome">
        <title>Successional dynamics and alternative stable states in a saline activated sludge microbial community over 9 years.</title>
        <authorList>
            <person name="Wang Y."/>
            <person name="Ye J."/>
            <person name="Ju F."/>
            <person name="Liu L."/>
            <person name="Boyd J.A."/>
            <person name="Deng Y."/>
            <person name="Parks D.H."/>
            <person name="Jiang X."/>
            <person name="Yin X."/>
            <person name="Woodcroft B.J."/>
            <person name="Tyson G.W."/>
            <person name="Hugenholtz P."/>
            <person name="Polz M.F."/>
            <person name="Zhang T."/>
        </authorList>
    </citation>
    <scope>NUCLEOTIDE SEQUENCE</scope>
    <source>
        <strain evidence="5">HKST-UBA02</strain>
    </source>
</reference>
<dbReference type="InterPro" id="IPR001789">
    <property type="entry name" value="Sig_transdc_resp-reg_receiver"/>
</dbReference>
<name>A0A956NE30_UNCEI</name>
<evidence type="ECO:0000313" key="5">
    <source>
        <dbReference type="EMBL" id="MCA9755234.1"/>
    </source>
</evidence>
<dbReference type="CDD" id="cd17574">
    <property type="entry name" value="REC_OmpR"/>
    <property type="match status" value="1"/>
</dbReference>
<dbReference type="Pfam" id="PF02518">
    <property type="entry name" value="HATPase_c"/>
    <property type="match status" value="1"/>
</dbReference>
<dbReference type="SUPFAM" id="SSF47384">
    <property type="entry name" value="Homodimeric domain of signal transducing histidine kinase"/>
    <property type="match status" value="1"/>
</dbReference>
<dbReference type="SMART" id="SM00448">
    <property type="entry name" value="REC"/>
    <property type="match status" value="1"/>
</dbReference>